<accession>A0A0E3S9T2</accession>
<keyword evidence="3" id="KW-1185">Reference proteome</keyword>
<sequence>MLRILFLKLKNKLINNSRMFIVVLGMGIIFFSSWAYETYTKDLYEEREELVSSYTQHGKYTYTAPVTEKNPLYSKGTRLEMGKPMYFFAASPTLDVSFAYNLNATDSAILSVECETLVVATSKENSGESKKIIWEKEFPVKEIKYTGIENKDVLIHEFSLNVSEIQSKVTEIQNQLKYSSDTTIEIVTHVNYEGEINGEKISNTTAFALPLIISSAYYKIPDQLEFSENVDTYEKLRIKKEPSVSVIKLPLSLFLLSIILVGILLPCTKMNKIDPEYIKKLEKEETYSSFKEFISKGKIPDNWSSLRQVEISSLQDLIDAAVDMSERVIRDIESCAYFIIHDNVLYIFYDTSSVENAR</sequence>
<keyword evidence="1" id="KW-0472">Membrane</keyword>
<keyword evidence="1" id="KW-1133">Transmembrane helix</keyword>
<dbReference type="GeneID" id="24831110"/>
<name>A0A0E3S9T2_9EURY</name>
<organism evidence="2 3">
    <name type="scientific">Methanosarcina horonobensis HB-1 = JCM 15518</name>
    <dbReference type="NCBI Taxonomy" id="1434110"/>
    <lineage>
        <taxon>Archaea</taxon>
        <taxon>Methanobacteriati</taxon>
        <taxon>Methanobacteriota</taxon>
        <taxon>Stenosarchaea group</taxon>
        <taxon>Methanomicrobia</taxon>
        <taxon>Methanosarcinales</taxon>
        <taxon>Methanosarcinaceae</taxon>
        <taxon>Methanosarcina</taxon>
    </lineage>
</organism>
<dbReference type="EMBL" id="CP009516">
    <property type="protein sequence ID" value="AKB78369.1"/>
    <property type="molecule type" value="Genomic_DNA"/>
</dbReference>
<evidence type="ECO:0008006" key="4">
    <source>
        <dbReference type="Google" id="ProtNLM"/>
    </source>
</evidence>
<dbReference type="Pfam" id="PF17231">
    <property type="entry name" value="DUF5305"/>
    <property type="match status" value="1"/>
</dbReference>
<reference evidence="2 3" key="1">
    <citation type="submission" date="2014-07" db="EMBL/GenBank/DDBJ databases">
        <title>Methanogenic archaea and the global carbon cycle.</title>
        <authorList>
            <person name="Henriksen J.R."/>
            <person name="Luke J."/>
            <person name="Reinhart S."/>
            <person name="Benedict M.N."/>
            <person name="Youngblut N.D."/>
            <person name="Metcalf M.E."/>
            <person name="Whitaker R.J."/>
            <person name="Metcalf W.W."/>
        </authorList>
    </citation>
    <scope>NUCLEOTIDE SEQUENCE [LARGE SCALE GENOMIC DNA]</scope>
    <source>
        <strain evidence="2 3">HB-1</strain>
    </source>
</reference>
<proteinExistence type="predicted"/>
<dbReference type="RefSeq" id="WP_048139341.1">
    <property type="nucleotide sequence ID" value="NZ_CP009516.1"/>
</dbReference>
<evidence type="ECO:0000313" key="2">
    <source>
        <dbReference type="EMBL" id="AKB78369.1"/>
    </source>
</evidence>
<keyword evidence="1" id="KW-0812">Transmembrane</keyword>
<dbReference type="HOGENOM" id="CLU_038446_2_0_2"/>
<dbReference type="PATRIC" id="fig|1434110.4.peg.2397"/>
<dbReference type="KEGG" id="mhor:MSHOH_1886"/>
<protein>
    <recommendedName>
        <fullName evidence="4">DUF5305 domain-containing protein</fullName>
    </recommendedName>
</protein>
<gene>
    <name evidence="2" type="ORF">MSHOH_1886</name>
</gene>
<dbReference type="Proteomes" id="UP000033101">
    <property type="component" value="Chromosome"/>
</dbReference>
<dbReference type="AlphaFoldDB" id="A0A0E3S9T2"/>
<feature type="transmembrane region" description="Helical" evidence="1">
    <location>
        <begin position="249"/>
        <end position="267"/>
    </location>
</feature>
<evidence type="ECO:0000313" key="3">
    <source>
        <dbReference type="Proteomes" id="UP000033101"/>
    </source>
</evidence>
<dbReference type="OrthoDB" id="270764at2157"/>
<evidence type="ECO:0000256" key="1">
    <source>
        <dbReference type="SAM" id="Phobius"/>
    </source>
</evidence>
<dbReference type="InterPro" id="IPR035185">
    <property type="entry name" value="DUF5305"/>
</dbReference>